<accession>A0A347WMB0</accession>
<sequence>MIERGRNMKKRWLLLVSLVLSLFTYQANAINSVVLAQSEDASQTVDVASSPGPYTDLFVTYVQPIIEESGYEVVIHDFTELLLANESVLEGSTDLNVEQHLLYMENFNEERDGNLVSLGSIPTLPASLYGGRKSSLEEVAEGDIVSIPEDASNLTRALLILEKAGWITLDPEVEPGDVELNDIIENPYNLEIITMASLNIPPTLPDVDYAVIPGSIAYDAEITSEQALLNEDLLPELYLQLVVREDQADAEWAQIIRGAYDSEEVQAGVKENAETEDINWVIPE</sequence>
<evidence type="ECO:0000256" key="4">
    <source>
        <dbReference type="ARBA" id="ARBA00023136"/>
    </source>
</evidence>
<keyword evidence="4" id="KW-0472">Membrane</keyword>
<evidence type="ECO:0000256" key="1">
    <source>
        <dbReference type="ARBA" id="ARBA00004635"/>
    </source>
</evidence>
<protein>
    <submittedName>
        <fullName evidence="8">Metal ABC transporter substrate-binding protein</fullName>
    </submittedName>
</protein>
<keyword evidence="5" id="KW-0564">Palmitate</keyword>
<evidence type="ECO:0000256" key="6">
    <source>
        <dbReference type="ARBA" id="ARBA00023288"/>
    </source>
</evidence>
<dbReference type="PANTHER" id="PTHR30429">
    <property type="entry name" value="D-METHIONINE-BINDING LIPOPROTEIN METQ"/>
    <property type="match status" value="1"/>
</dbReference>
<dbReference type="Gene3D" id="3.40.190.10">
    <property type="entry name" value="Periplasmic binding protein-like II"/>
    <property type="match status" value="2"/>
</dbReference>
<gene>
    <name evidence="8" type="ORF">CL176_09520</name>
</gene>
<keyword evidence="6" id="KW-0449">Lipoprotein</keyword>
<reference evidence="8 9" key="1">
    <citation type="submission" date="2017-09" db="EMBL/GenBank/DDBJ databases">
        <title>Complete genome sequence of Oxytococcus suis strain ZY16052.</title>
        <authorList>
            <person name="Li F."/>
        </authorList>
    </citation>
    <scope>NUCLEOTIDE SEQUENCE [LARGE SCALE GENOMIC DNA]</scope>
    <source>
        <strain evidence="8 9">ZY16052</strain>
    </source>
</reference>
<evidence type="ECO:0000313" key="8">
    <source>
        <dbReference type="EMBL" id="AXY26217.1"/>
    </source>
</evidence>
<organism evidence="8 9">
    <name type="scientific">Suicoccus acidiformans</name>
    <dbReference type="NCBI Taxonomy" id="2036206"/>
    <lineage>
        <taxon>Bacteria</taxon>
        <taxon>Bacillati</taxon>
        <taxon>Bacillota</taxon>
        <taxon>Bacilli</taxon>
        <taxon>Lactobacillales</taxon>
        <taxon>Aerococcaceae</taxon>
        <taxon>Suicoccus</taxon>
    </lineage>
</organism>
<comment type="similarity">
    <text evidence="2">Belongs to the NlpA lipoprotein family.</text>
</comment>
<evidence type="ECO:0000256" key="3">
    <source>
        <dbReference type="ARBA" id="ARBA00022729"/>
    </source>
</evidence>
<dbReference type="InterPro" id="IPR004872">
    <property type="entry name" value="Lipoprotein_NlpA"/>
</dbReference>
<evidence type="ECO:0000313" key="9">
    <source>
        <dbReference type="Proteomes" id="UP000263232"/>
    </source>
</evidence>
<evidence type="ECO:0000256" key="2">
    <source>
        <dbReference type="ARBA" id="ARBA00008973"/>
    </source>
</evidence>
<evidence type="ECO:0000256" key="5">
    <source>
        <dbReference type="ARBA" id="ARBA00023139"/>
    </source>
</evidence>
<dbReference type="GO" id="GO:0016020">
    <property type="term" value="C:membrane"/>
    <property type="evidence" value="ECO:0007669"/>
    <property type="project" value="UniProtKB-SubCell"/>
</dbReference>
<name>A0A347WMB0_9LACT</name>
<dbReference type="OrthoDB" id="9812878at2"/>
<keyword evidence="3 7" id="KW-0732">Signal</keyword>
<feature type="chain" id="PRO_5017030725" evidence="7">
    <location>
        <begin position="30"/>
        <end position="284"/>
    </location>
</feature>
<dbReference type="AlphaFoldDB" id="A0A347WMB0"/>
<dbReference type="SUPFAM" id="SSF53850">
    <property type="entry name" value="Periplasmic binding protein-like II"/>
    <property type="match status" value="1"/>
</dbReference>
<feature type="signal peptide" evidence="7">
    <location>
        <begin position="1"/>
        <end position="29"/>
    </location>
</feature>
<proteinExistence type="inferred from homology"/>
<dbReference type="EMBL" id="CP023434">
    <property type="protein sequence ID" value="AXY26217.1"/>
    <property type="molecule type" value="Genomic_DNA"/>
</dbReference>
<evidence type="ECO:0000256" key="7">
    <source>
        <dbReference type="SAM" id="SignalP"/>
    </source>
</evidence>
<dbReference type="PANTHER" id="PTHR30429:SF0">
    <property type="entry name" value="METHIONINE-BINDING LIPOPROTEIN METQ"/>
    <property type="match status" value="1"/>
</dbReference>
<dbReference type="Pfam" id="PF03180">
    <property type="entry name" value="Lipoprotein_9"/>
    <property type="match status" value="1"/>
</dbReference>
<dbReference type="Proteomes" id="UP000263232">
    <property type="component" value="Chromosome"/>
</dbReference>
<comment type="subcellular location">
    <subcellularLocation>
        <location evidence="1">Membrane</location>
        <topology evidence="1">Lipid-anchor</topology>
    </subcellularLocation>
</comment>
<dbReference type="KEGG" id="abae:CL176_09520"/>
<keyword evidence="9" id="KW-1185">Reference proteome</keyword>